<dbReference type="Pfam" id="PF01966">
    <property type="entry name" value="HD"/>
    <property type="match status" value="1"/>
</dbReference>
<organism evidence="2 3">
    <name type="scientific">Candidatus Thermochlorobacter aerophilus</name>
    <dbReference type="NCBI Taxonomy" id="1868324"/>
    <lineage>
        <taxon>Bacteria</taxon>
        <taxon>Pseudomonadati</taxon>
        <taxon>Chlorobiota</taxon>
        <taxon>Chlorobiia</taxon>
        <taxon>Chlorobiales</taxon>
        <taxon>Candidatus Thermochlorobacteriaceae</taxon>
        <taxon>Candidatus Thermochlorobacter</taxon>
    </lineage>
</organism>
<dbReference type="InterPro" id="IPR050135">
    <property type="entry name" value="dGTPase-like"/>
</dbReference>
<feature type="domain" description="HD/PDEase" evidence="1">
    <location>
        <begin position="57"/>
        <end position="207"/>
    </location>
</feature>
<dbReference type="GO" id="GO:0006203">
    <property type="term" value="P:dGTP catabolic process"/>
    <property type="evidence" value="ECO:0007669"/>
    <property type="project" value="TreeGrafter"/>
</dbReference>
<dbReference type="CDD" id="cd00077">
    <property type="entry name" value="HDc"/>
    <property type="match status" value="1"/>
</dbReference>
<evidence type="ECO:0000259" key="1">
    <source>
        <dbReference type="SMART" id="SM00471"/>
    </source>
</evidence>
<dbReference type="PANTHER" id="PTHR11373">
    <property type="entry name" value="DEOXYNUCLEOSIDE TRIPHOSPHATE TRIPHOSPHOHYDROLASE"/>
    <property type="match status" value="1"/>
</dbReference>
<reference evidence="2 3" key="1">
    <citation type="journal article" date="2011" name="ISME J.">
        <title>Community ecology of hot spring cyanobacterial mats: predominant populations and their functional potential.</title>
        <authorList>
            <person name="Klatt C.G."/>
            <person name="Wood J.M."/>
            <person name="Rusch D.B."/>
            <person name="Bateson M.M."/>
            <person name="Hamamura N."/>
            <person name="Heidelberg J.F."/>
            <person name="Grossman A.R."/>
            <person name="Bhaya D."/>
            <person name="Cohan F.M."/>
            <person name="Kuhl M."/>
            <person name="Bryant D.A."/>
            <person name="Ward D.M."/>
        </authorList>
    </citation>
    <scope>NUCLEOTIDE SEQUENCE [LARGE SCALE GENOMIC DNA]</scope>
    <source>
        <strain evidence="2">OS</strain>
    </source>
</reference>
<dbReference type="Gene3D" id="1.10.3210.10">
    <property type="entry name" value="Hypothetical protein af1432"/>
    <property type="match status" value="1"/>
</dbReference>
<dbReference type="InterPro" id="IPR006674">
    <property type="entry name" value="HD_domain"/>
</dbReference>
<comment type="caution">
    <text evidence="2">The sequence shown here is derived from an EMBL/GenBank/DDBJ whole genome shotgun (WGS) entry which is preliminary data.</text>
</comment>
<dbReference type="SUPFAM" id="SSF109604">
    <property type="entry name" value="HD-domain/PDEase-like"/>
    <property type="match status" value="1"/>
</dbReference>
<sequence length="454" mass="52606">MSFPEFLFRTDGGFIRIPVWGHIPLDDALKKTISHPTFLRLKGIKQLSFAHYVFPGATHTRFEHSIGVYHLTKLILQRLLTNPLTQSLQTERFSFDEQSCKLILAASLLHDIGHYPHAHLVENTALTSKNEIVFKDHQDLTTERLFATHDGFGSLAEILENDWKLDATEVATMVTGKKKLTFSKLISGTLDPDKMDYLMRDAHHCSVPYGNIDIERLIESFVPDAKRKRFAITQKGIAPLESLMFAKYAMMRNVYWHHTVRTLSAMLKRFLQDALDEKQLSQSDTQQMFYQNTDERVLNDLLHALPKPHFASAELLMAILERRPYKRAITLPVEPDKTWQIELATNAKRRKEKELELCNYLNRKFHLNLKGYEVIIDAPSSKSIFDYNDFSELQLYHEKRKTFIPFSDSGESAFTKNFIAEFERTTKKFRITARADIAQKISDHQHHLIDILNS</sequence>
<gene>
    <name evidence="2" type="ORF">D0433_02965</name>
</gene>
<dbReference type="EMBL" id="PHFL01000013">
    <property type="protein sequence ID" value="RFM24988.1"/>
    <property type="molecule type" value="Genomic_DNA"/>
</dbReference>
<dbReference type="Proteomes" id="UP000266389">
    <property type="component" value="Unassembled WGS sequence"/>
</dbReference>
<accession>A0A395M432</accession>
<name>A0A395M432_9BACT</name>
<protein>
    <submittedName>
        <fullName evidence="2">HD domain-containing protein</fullName>
    </submittedName>
</protein>
<evidence type="ECO:0000313" key="2">
    <source>
        <dbReference type="EMBL" id="RFM24988.1"/>
    </source>
</evidence>
<evidence type="ECO:0000313" key="3">
    <source>
        <dbReference type="Proteomes" id="UP000266389"/>
    </source>
</evidence>
<dbReference type="AlphaFoldDB" id="A0A395M432"/>
<dbReference type="Pfam" id="PF19276">
    <property type="entry name" value="HD_assoc_2"/>
    <property type="match status" value="1"/>
</dbReference>
<proteinExistence type="predicted"/>
<dbReference type="InterPro" id="IPR003607">
    <property type="entry name" value="HD/PDEase_dom"/>
</dbReference>
<dbReference type="SMART" id="SM00471">
    <property type="entry name" value="HDc"/>
    <property type="match status" value="1"/>
</dbReference>
<dbReference type="InterPro" id="IPR045509">
    <property type="entry name" value="HD_assoc_2"/>
</dbReference>
<dbReference type="PANTHER" id="PTHR11373:SF4">
    <property type="entry name" value="DEOXYNUCLEOSIDE TRIPHOSPHATE TRIPHOSPHOHYDROLASE SAMHD1"/>
    <property type="match status" value="1"/>
</dbReference>
<dbReference type="GO" id="GO:0008832">
    <property type="term" value="F:dGTPase activity"/>
    <property type="evidence" value="ECO:0007669"/>
    <property type="project" value="TreeGrafter"/>
</dbReference>